<dbReference type="Gene3D" id="3.90.1200.10">
    <property type="match status" value="1"/>
</dbReference>
<dbReference type="InterPro" id="IPR019282">
    <property type="entry name" value="Glycoamylase-like_cons_dom"/>
</dbReference>
<evidence type="ECO:0000256" key="3">
    <source>
        <dbReference type="SAM" id="Phobius"/>
    </source>
</evidence>
<sequence length="2956" mass="329580">MQNANWGKTLSRFFTSGISSWRGRVYDRRAQRPEDLNPLRAELFSADQMEHFGKVLASEHSLSKARTRDRLLTRLDENEQVLISGCELLAAAVKARSRIAPAGEWLLDNFYMIEEQIRTAKRHFPKNYSRELPRLSAGRSAGLPRVYDLALAAIAHGDGRIDAEILSRFVAAYQTVTPLTLGELWAIPIMLRLALIENLRRVSLRITHARSYLNQAREWASQMVEVAESDPKNLIVVIADMARSNPPMVSAFIAELVRRLQGHGPALALPLTWIEQRLAEESLTIEQMVQAETQQQAVDQVSISNSIGSLRFLGAYDWRVFVETMSIVEQILLEDRDGIYRRMDFATRDEYRHVIDRLAKRSKISEAGIARVAIELAQHAGDTPDAHTRHVGYYLVDRGLPQLERAVAVRLPLAERFRRGCSHVRLPLYLGAIVSLVLLTTAGFFLVAQSYNISNWQLGVLTLLALIASTSLASALVNWVVTLVVKPKRLPRLDFVQGIPEELATLVVVPTLLTSTQGIDDLLEALEVRFLGNRDEQLYFGLLTDFGDADSETLPADEPLLARARTGIERLNKAYPSSSASNRFFLFHRPRLWNPTVKRWMGYERKRGKLADLNQLLREGCGHSAAFSLIVGDITALPKLRYVITLDTDTQLPRDAARQCVGTMAHPLNRPVYDPEHHVIRRGYGILQPRMAATLSAANCSRYVQLYGGEAGIDPYTRSVSDVYQDVFGEGSFIGKGIYDLDAFEQVLGGRFPDNRILSHDLLEGCYARAGLLSDVHLYEDSPARYELDVARRERWMRGDWQIASWLWPRVPGANGQRLANPLSALSRWKIADNMLRSLAPVALLLLLLIGWTLLPAPELWTLAALGIILLPPMLVTLVDVLRKPREIFLAEHLAAVFANARRHFLQALFRISCLPHEACFSLTAILRSLWRLWCAPGLLLEWCASAEQERKTKGSLLASWDLLWSAPAIALAVTAALVILQPTALPSAAPLLVLWFIAPFSVWWLGLPLERKEASLSGQQTQFLRKIARKTWAYFERFVVAEDNWLPPDNFQENPGPVIAHRTSPTNIGLALLGNLSAYDFGFISANVLLERTANTFGSMGKLQRHRGHFFNWYDTLTLRPLPPRYISAVDSGNLAGHLLTLRAGLVALPDQTIPHERVFHGLADTLAVLTDSLQFAHMLDDLPHVVEAAIIRLRSLLNSACAHTHAERINNLPALLHCLEGVMNAAVSINAYLAVQPNVKLAVSGALLNDMLGAPVIDHVGLAHEAKTWGAALAQQSRSALDELLFFAPWLGLRAPPPALGGFVATLAHFTPGIDLNRIPSLRLLTTYNLGLVPLLDAQLLRPGTVAEREWLLELRGLIVTASQRANERIATCMELAAQANEFAAMEYDFLYDRTRHLIAVGYNLDDYRRDNSFYDLLASEARLCNFVAIAQGQVPQESWFALGRLRTMAEGEPVLMSWSGSMFEYLMPMLVMPSYDGTLLDQTCRAAVGRQIAYGKQRNLPWGISESGYHTFDASLNYQYHAFGVPGLGFKRGLAEDTVISPYASVMALMVAPEAACENLEWLAGNGVEGRFGFYEAVDYTPSRLARGQTSACVRSFMVHHQGMSLLALAYLLLDRPMQRRFEADPLLQATLLLLQERIPKASVLHTHVADHADGAALFDQVETATYAPLEADTPTPEVQLLSNGRYQVMVTNAGGGYSRWKDLAVTRWREDATRDNWGMFVYLRDTTTSEFWSASHQPTLKRADNYEAMFSEGRAEFRRRDHDIETYTELVVSPEDDIELRRLRITNRSSRTRTLELTSYAEVVLALPAADATQTAFGNLFVQTEMLPERRALLCTRRPRSVGEHTPWMFHLLSPNGSPVDQFSYETDRLRFTGRGRTLMAPQAVTDGGELSGSQGSVLDPIVAIRCRITLEAGQVATLDLVSGTADNRESCMTLVGRYQDRHLADRVFDLAATHSGVTLRQINASEADAQIYRRLASAVLYAHSALRAEASVLVQNRRGQSGLWGYAISGDLPIVLLKIATSEHIELARQLIQCHAYWRLKGLSVDLVIWNEDHIGYRQRLQDQIMGLIATGSESHAIDRPGGIFVRSAEQISHEDRILLQSVARAIIDGANGSLAEQVNWKGLAEKKVARLVPNRKPAVEANRPQQIAPRADLILTNPLGGFTADGREYIITTTQAQVTPLPWVNVIANPNFGTVISESGLAYTWSENAHEYRLTPWCDDPVGSSGGEAIYLRDEDTGHFWSPTPLPKRGHAPYVTRHGFGYSVFEHTEDDVCSQLWVYVDLEESVKFSVLKVTNLSGRRRRLSATGYVEWVLGDLRTKSALHTVTEIDSASGALFARNAYNSEFGGRACFFDVDDNSRTLTGDRTEFLGRNGSLGNPDALTRARLSGRLGAGLDPCGAIQVPFELGEGESREIIFRLGAGQDIEQARALAQRMRHLGSARAALAKVHEYWTRTLGAVQVKTPDPAFNVLANGWLLYQTLACRLWARSGYYQSGGAYGYRDQLQDTMALAHTQPGMMRAQLLRAAQRQYHEGDVQHWWHPPQGRGVRTRCSDDYLWLPLVTCHYVQNTGDTGVLDEQLHYLTGRLLNEDEESYYDLPGQSTDTGSLYQHCQRAIEHGLRFGERGMPLMGSGDWNDGMNLVGIHGKGESVWLGFMLYKVLLAFAKIAHQRHDLVFADRCMHEAKLLQHNIDQYAWDGAWFRRAWFDDGVALGSAVNDECRIDSIAQSWSVLSGAGDPMRARQAMASLDKHLVRRDQGIIQLLDPPFDKSAMNPGYIKGYVPGVRENGGQYTHAAIWATMAFAELGDSQRAWELFNIINPVNHGNSAAAVALYKAEPYVVAADVYAIAPHTGRGGWSWYTGSAGWLYRLMVESLLGITRQGTELHIKPCLPKDWPGYSLDYRFGNTVYRIEIIQRDGGESKILLDGVALEGTGIPLVEDGRERRVEVRLGSG</sequence>
<feature type="domain" description="Glycosyl hydrolase 94 supersandwich" evidence="4">
    <location>
        <begin position="2173"/>
        <end position="2442"/>
    </location>
</feature>
<evidence type="ECO:0000256" key="2">
    <source>
        <dbReference type="ARBA" id="ARBA00022679"/>
    </source>
</evidence>
<proteinExistence type="predicted"/>
<keyword evidence="3" id="KW-0472">Membrane</keyword>
<evidence type="ECO:0000313" key="8">
    <source>
        <dbReference type="Proteomes" id="UP001253595"/>
    </source>
</evidence>
<comment type="caution">
    <text evidence="7">The sequence shown here is derived from an EMBL/GenBank/DDBJ whole genome shotgun (WGS) entry which is preliminary data.</text>
</comment>
<dbReference type="InterPro" id="IPR052047">
    <property type="entry name" value="GH94_Enzymes"/>
</dbReference>
<dbReference type="InterPro" id="IPR010383">
    <property type="entry name" value="Glyco_hydrolase_94_b-supersand"/>
</dbReference>
<dbReference type="Gene3D" id="2.70.98.40">
    <property type="entry name" value="Glycoside hydrolase, family 65, N-terminal domain"/>
    <property type="match status" value="2"/>
</dbReference>
<dbReference type="Gene3D" id="1.50.10.140">
    <property type="match status" value="2"/>
</dbReference>
<feature type="transmembrane region" description="Helical" evidence="3">
    <location>
        <begin position="961"/>
        <end position="982"/>
    </location>
</feature>
<dbReference type="PANTHER" id="PTHR37469:SF2">
    <property type="entry name" value="CELLOBIONIC ACID PHOSPHORYLASE"/>
    <property type="match status" value="1"/>
</dbReference>
<dbReference type="Pfam" id="PF17167">
    <property type="entry name" value="Glyco_hydro_94"/>
    <property type="match status" value="1"/>
</dbReference>
<dbReference type="PANTHER" id="PTHR37469">
    <property type="entry name" value="CELLOBIONIC ACID PHOSPHORYLASE-RELATED"/>
    <property type="match status" value="1"/>
</dbReference>
<dbReference type="InterPro" id="IPR033432">
    <property type="entry name" value="GH94_catalytic"/>
</dbReference>
<dbReference type="SUPFAM" id="SSF48208">
    <property type="entry name" value="Six-hairpin glycosidases"/>
    <property type="match status" value="1"/>
</dbReference>
<dbReference type="InterPro" id="IPR037018">
    <property type="entry name" value="GH65_N"/>
</dbReference>
<feature type="domain" description="Glycosyl hydrolase 94 catalytic" evidence="6">
    <location>
        <begin position="2456"/>
        <end position="2880"/>
    </location>
</feature>
<gene>
    <name evidence="7" type="ORF">J2X05_004237</name>
</gene>
<dbReference type="Proteomes" id="UP001253595">
    <property type="component" value="Unassembled WGS sequence"/>
</dbReference>
<reference evidence="7 8" key="1">
    <citation type="submission" date="2023-07" db="EMBL/GenBank/DDBJ databases">
        <title>Sorghum-associated microbial communities from plants grown in Nebraska, USA.</title>
        <authorList>
            <person name="Schachtman D."/>
        </authorList>
    </citation>
    <scope>NUCLEOTIDE SEQUENCE [LARGE SCALE GENOMIC DNA]</scope>
    <source>
        <strain evidence="7 8">BE190</strain>
    </source>
</reference>
<dbReference type="SUPFAM" id="SSF74650">
    <property type="entry name" value="Galactose mutarotase-like"/>
    <property type="match status" value="2"/>
</dbReference>
<dbReference type="SMART" id="SM01068">
    <property type="entry name" value="CBM_X"/>
    <property type="match status" value="2"/>
</dbReference>
<protein>
    <submittedName>
        <fullName evidence="7">Cellobiose phosphorylase</fullName>
    </submittedName>
</protein>
<dbReference type="InterPro" id="IPR037824">
    <property type="entry name" value="GH94N_2_NdvB"/>
</dbReference>
<keyword evidence="2" id="KW-0808">Transferase</keyword>
<dbReference type="InterPro" id="IPR012341">
    <property type="entry name" value="6hp_glycosidase-like_sf"/>
</dbReference>
<feature type="domain" description="Glycosyl hydrolase 94 supersandwich" evidence="4">
    <location>
        <begin position="1675"/>
        <end position="1945"/>
    </location>
</feature>
<evidence type="ECO:0000256" key="1">
    <source>
        <dbReference type="ARBA" id="ARBA00022676"/>
    </source>
</evidence>
<dbReference type="Pfam" id="PF06165">
    <property type="entry name" value="GH94_b-supersand"/>
    <property type="match status" value="2"/>
</dbReference>
<dbReference type="Gene3D" id="2.60.420.10">
    <property type="entry name" value="Maltose phosphorylase, domain 3"/>
    <property type="match status" value="1"/>
</dbReference>
<dbReference type="Gene3D" id="1.50.10.10">
    <property type="match status" value="1"/>
</dbReference>
<dbReference type="InterPro" id="IPR037820">
    <property type="entry name" value="GH94N_NdvB"/>
</dbReference>
<dbReference type="RefSeq" id="WP_310076268.1">
    <property type="nucleotide sequence ID" value="NZ_JAVDVX010000012.1"/>
</dbReference>
<evidence type="ECO:0000259" key="5">
    <source>
        <dbReference type="Pfam" id="PF10091"/>
    </source>
</evidence>
<feature type="transmembrane region" description="Helical" evidence="3">
    <location>
        <begin position="836"/>
        <end position="855"/>
    </location>
</feature>
<dbReference type="InterPro" id="IPR008928">
    <property type="entry name" value="6-hairpin_glycosidase_sf"/>
</dbReference>
<accession>A0ABU1V3Z6</accession>
<keyword evidence="3" id="KW-0812">Transmembrane</keyword>
<feature type="transmembrane region" description="Helical" evidence="3">
    <location>
        <begin position="460"/>
        <end position="485"/>
    </location>
</feature>
<feature type="transmembrane region" description="Helical" evidence="3">
    <location>
        <begin position="426"/>
        <end position="448"/>
    </location>
</feature>
<evidence type="ECO:0000259" key="6">
    <source>
        <dbReference type="Pfam" id="PF17167"/>
    </source>
</evidence>
<name>A0ABU1V3Z6_9GAMM</name>
<keyword evidence="3" id="KW-1133">Transmembrane helix</keyword>
<feature type="transmembrane region" description="Helical" evidence="3">
    <location>
        <begin position="861"/>
        <end position="882"/>
    </location>
</feature>
<dbReference type="InterPro" id="IPR011013">
    <property type="entry name" value="Gal_mutarotase_sf_dom"/>
</dbReference>
<organism evidence="7 8">
    <name type="scientific">Cellvibrio fibrivorans</name>
    <dbReference type="NCBI Taxonomy" id="126350"/>
    <lineage>
        <taxon>Bacteria</taxon>
        <taxon>Pseudomonadati</taxon>
        <taxon>Pseudomonadota</taxon>
        <taxon>Gammaproteobacteria</taxon>
        <taxon>Cellvibrionales</taxon>
        <taxon>Cellvibrionaceae</taxon>
        <taxon>Cellvibrio</taxon>
    </lineage>
</organism>
<keyword evidence="8" id="KW-1185">Reference proteome</keyword>
<dbReference type="EMBL" id="JAVDVX010000012">
    <property type="protein sequence ID" value="MDR7092196.1"/>
    <property type="molecule type" value="Genomic_DNA"/>
</dbReference>
<dbReference type="Pfam" id="PF10091">
    <property type="entry name" value="Glycoamylase"/>
    <property type="match status" value="1"/>
</dbReference>
<keyword evidence="1" id="KW-0328">Glycosyltransferase</keyword>
<feature type="domain" description="Glycoamylase-like" evidence="5">
    <location>
        <begin position="1416"/>
        <end position="1613"/>
    </location>
</feature>
<evidence type="ECO:0000259" key="4">
    <source>
        <dbReference type="Pfam" id="PF06165"/>
    </source>
</evidence>
<feature type="transmembrane region" description="Helical" evidence="3">
    <location>
        <begin position="988"/>
        <end position="1008"/>
    </location>
</feature>
<evidence type="ECO:0000313" key="7">
    <source>
        <dbReference type="EMBL" id="MDR7092196.1"/>
    </source>
</evidence>
<dbReference type="CDD" id="cd11756">
    <property type="entry name" value="GH94N_ChvB_NdvB_1_like"/>
    <property type="match status" value="1"/>
</dbReference>
<dbReference type="CDD" id="cd11753">
    <property type="entry name" value="GH94N_ChvB_NdvB_2_like"/>
    <property type="match status" value="1"/>
</dbReference>